<name>A0A2N3II69_9BACT</name>
<dbReference type="AlphaFoldDB" id="A0A2N3II69"/>
<dbReference type="InterPro" id="IPR022720">
    <property type="entry name" value="Motility-assoc_prot_GldM_N"/>
</dbReference>
<dbReference type="Pfam" id="PF12081">
    <property type="entry name" value="GldM_1st"/>
    <property type="match status" value="1"/>
</dbReference>
<dbReference type="Proteomes" id="UP000233387">
    <property type="component" value="Unassembled WGS sequence"/>
</dbReference>
<comment type="caution">
    <text evidence="3">The sequence shown here is derived from an EMBL/GenBank/DDBJ whole genome shotgun (WGS) entry which is preliminary data.</text>
</comment>
<protein>
    <submittedName>
        <fullName evidence="3">GldM N-terminal domain</fullName>
    </submittedName>
</protein>
<feature type="domain" description="Gliding motility-associated protein GldM N-terminal" evidence="1">
    <location>
        <begin position="32"/>
        <end position="234"/>
    </location>
</feature>
<evidence type="ECO:0000259" key="1">
    <source>
        <dbReference type="Pfam" id="PF12081"/>
    </source>
</evidence>
<organism evidence="3 4">
    <name type="scientific">Raineya orbicola</name>
    <dbReference type="NCBI Taxonomy" id="2016530"/>
    <lineage>
        <taxon>Bacteria</taxon>
        <taxon>Pseudomonadati</taxon>
        <taxon>Bacteroidota</taxon>
        <taxon>Cytophagia</taxon>
        <taxon>Cytophagales</taxon>
        <taxon>Raineyaceae</taxon>
        <taxon>Raineya</taxon>
    </lineage>
</organism>
<evidence type="ECO:0000313" key="3">
    <source>
        <dbReference type="EMBL" id="PKQ70040.1"/>
    </source>
</evidence>
<evidence type="ECO:0000313" key="4">
    <source>
        <dbReference type="Proteomes" id="UP000233387"/>
    </source>
</evidence>
<evidence type="ECO:0000259" key="2">
    <source>
        <dbReference type="Pfam" id="PF21601"/>
    </source>
</evidence>
<gene>
    <name evidence="3" type="ORF">Rain11_0977</name>
</gene>
<dbReference type="EMBL" id="NKXO01000012">
    <property type="protein sequence ID" value="PKQ70040.1"/>
    <property type="molecule type" value="Genomic_DNA"/>
</dbReference>
<reference evidence="3 4" key="1">
    <citation type="submission" date="2017-06" db="EMBL/GenBank/DDBJ databases">
        <title>Raineya orbicola gen. nov., sp. nov. a slightly thermophilic bacterium of the phylum Bacteroidetes and the description of Raineyaceae fam. nov.</title>
        <authorList>
            <person name="Albuquerque L."/>
            <person name="Polonia A.R.M."/>
            <person name="Barroso C."/>
            <person name="Froufe H.J.C."/>
            <person name="Lage O."/>
            <person name="Lobo-Da-Cunha A."/>
            <person name="Egas C."/>
            <person name="Da Costa M.S."/>
        </authorList>
    </citation>
    <scope>NUCLEOTIDE SEQUENCE [LARGE SCALE GENOMIC DNA]</scope>
    <source>
        <strain evidence="3 4">SPSPC-11</strain>
    </source>
</reference>
<accession>A0A2N3II69</accession>
<dbReference type="RefSeq" id="WP_101358241.1">
    <property type="nucleotide sequence ID" value="NZ_NKXO01000012.1"/>
</dbReference>
<proteinExistence type="predicted"/>
<keyword evidence="4" id="KW-1185">Reference proteome</keyword>
<dbReference type="OrthoDB" id="1490890at2"/>
<sequence length="526" mass="57406">MAGPKESPRQQMINLMYLVLTALLALQVSSSIIDKFLYIKRSLDHSADDTEADIVDYIKGFKSDAEKEKMTETEEYKKKLAAIEQVRSMTKAKLDMLAKIESDIIDKAGGGRDENGKIKNAGGGETQLEELMLGAANSKSGEGYKLQREMNLYAQELGKIVGAFKKDIKPELAFPALCLDNKDRKDLVKLKGNEEEINKDYAQASFQATPVAAALAVLAHLRTEVKRYEDNAIKIIGAKVIPPTPDVFSAQLALESAVVAQGQKIRGKMFIVASSSKSDMQPKFEVTGLKEVKNGVAEIEFTPSGNGVIKGKVTAILNGKETVLETEPIEYKVAKPNITVDNPQARPVVYEECFHKFNVSCAEIGASFQPSYAATNAQLIDRASNSVSFIPAKGAKTVDLTITGNGLKEIKQFNVRRVPSPDVFVIIGGGKFAPEKGVKPKQIFNVTIEPNDEFASILPNEAKYEVQINRVTLIKGTNAKSGSINELAPLSEPGARYEVSVIAYRINSRGQRVQAAVRDPIIIPVK</sequence>
<feature type="domain" description="Gliding motility-associated protein GldM first immunoglobulin-like" evidence="2">
    <location>
        <begin position="246"/>
        <end position="335"/>
    </location>
</feature>
<dbReference type="InterPro" id="IPR048405">
    <property type="entry name" value="GldM_Ig-like-1"/>
</dbReference>
<dbReference type="Pfam" id="PF21601">
    <property type="entry name" value="GldM_2nd"/>
    <property type="match status" value="1"/>
</dbReference>